<comment type="caution">
    <text evidence="2">The sequence shown here is derived from an EMBL/GenBank/DDBJ whole genome shotgun (WGS) entry which is preliminary data.</text>
</comment>
<dbReference type="CDD" id="cd01297">
    <property type="entry name" value="D-aminoacylase"/>
    <property type="match status" value="1"/>
</dbReference>
<gene>
    <name evidence="2" type="ORF">ACFQ27_06620</name>
</gene>
<organism evidence="2 3">
    <name type="scientific">Phenylobacterium conjunctum</name>
    <dbReference type="NCBI Taxonomy" id="1298959"/>
    <lineage>
        <taxon>Bacteria</taxon>
        <taxon>Pseudomonadati</taxon>
        <taxon>Pseudomonadota</taxon>
        <taxon>Alphaproteobacteria</taxon>
        <taxon>Caulobacterales</taxon>
        <taxon>Caulobacteraceae</taxon>
        <taxon>Phenylobacterium</taxon>
    </lineage>
</organism>
<protein>
    <submittedName>
        <fullName evidence="2">Amidohydrolase family protein</fullName>
    </submittedName>
</protein>
<dbReference type="Gene3D" id="3.20.20.140">
    <property type="entry name" value="Metal-dependent hydrolases"/>
    <property type="match status" value="1"/>
</dbReference>
<dbReference type="InterPro" id="IPR032466">
    <property type="entry name" value="Metal_Hydrolase"/>
</dbReference>
<dbReference type="InterPro" id="IPR013108">
    <property type="entry name" value="Amidohydro_3"/>
</dbReference>
<dbReference type="SUPFAM" id="SSF51556">
    <property type="entry name" value="Metallo-dependent hydrolases"/>
    <property type="match status" value="1"/>
</dbReference>
<keyword evidence="3" id="KW-1185">Reference proteome</keyword>
<dbReference type="Pfam" id="PF07969">
    <property type="entry name" value="Amidohydro_3"/>
    <property type="match status" value="1"/>
</dbReference>
<sequence length="578" mass="63348">MFDLVIRGGEVVDGTGAAKRKADVAIKDGKIAKVGFVPEKGAREIDATGLLVTPGWVDIHTHYDGQVTWDSYLSPSCWHGVTTVVMGNCGVGFAPARPDRHDWLISVMEAVEDIPGAALAEGIKWDWETFPEYLDSLDRRPRVLDVAAQAPHSAIRAYVMDQRGAANDVATPEEIAEMARITREAVEAGALGFSTSRTALHRTRDGEVIPGTFAGADEMIAIGRALGEAGHGVFELASDMTIPEDEFAWMRTFAKETGLPVAYSLLQSPVQPDKWRDMLALTAEARQDGADITAAIACRPTGLVLGWQSTVHPFMRKTAYRAIAHLPFAERLQHLKDPAVREAIISEPEGPAERLGAAFFHGFDKMFRLERDGRLDYEPRAEDSIAAEAARTGRAPEAVIYDMLMENDGQGYIYLPLLNYARFDFEHIVEMMKDPATVLSLSDGGAHCGVICDASFPTYMLSYWVRDRVRGERFPLEQIVAKQTRDTARLYGLNDRGVLAPGMKADVNIIDFDKLSIRAPEMVFDLPANGRRLIQRAEGYVATIVSGVVTFENGEATGEMPGKLIRGPQTAPVLMAAE</sequence>
<dbReference type="SUPFAM" id="SSF51338">
    <property type="entry name" value="Composite domain of metallo-dependent hydrolases"/>
    <property type="match status" value="1"/>
</dbReference>
<dbReference type="EMBL" id="JBHTLQ010000011">
    <property type="protein sequence ID" value="MFD1190248.1"/>
    <property type="molecule type" value="Genomic_DNA"/>
</dbReference>
<dbReference type="InterPro" id="IPR050378">
    <property type="entry name" value="Metallo-dep_Hydrolases_sf"/>
</dbReference>
<evidence type="ECO:0000313" key="3">
    <source>
        <dbReference type="Proteomes" id="UP001597216"/>
    </source>
</evidence>
<dbReference type="PANTHER" id="PTHR11647:SF1">
    <property type="entry name" value="COLLAPSIN RESPONSE MEDIATOR PROTEIN"/>
    <property type="match status" value="1"/>
</dbReference>
<evidence type="ECO:0000259" key="1">
    <source>
        <dbReference type="Pfam" id="PF07969"/>
    </source>
</evidence>
<dbReference type="InterPro" id="IPR011059">
    <property type="entry name" value="Metal-dep_hydrolase_composite"/>
</dbReference>
<name>A0ABW3T002_9CAUL</name>
<dbReference type="Gene3D" id="2.30.40.10">
    <property type="entry name" value="Urease, subunit C, domain 1"/>
    <property type="match status" value="1"/>
</dbReference>
<dbReference type="Proteomes" id="UP001597216">
    <property type="component" value="Unassembled WGS sequence"/>
</dbReference>
<dbReference type="RefSeq" id="WP_374345029.1">
    <property type="nucleotide sequence ID" value="NZ_JBHTLQ010000011.1"/>
</dbReference>
<evidence type="ECO:0000313" key="2">
    <source>
        <dbReference type="EMBL" id="MFD1190248.1"/>
    </source>
</evidence>
<feature type="domain" description="Amidohydrolase 3" evidence="1">
    <location>
        <begin position="43"/>
        <end position="551"/>
    </location>
</feature>
<proteinExistence type="predicted"/>
<dbReference type="PANTHER" id="PTHR11647">
    <property type="entry name" value="HYDRANTOINASE/DIHYDROPYRIMIDINASE FAMILY MEMBER"/>
    <property type="match status" value="1"/>
</dbReference>
<reference evidence="3" key="1">
    <citation type="journal article" date="2019" name="Int. J. Syst. Evol. Microbiol.">
        <title>The Global Catalogue of Microorganisms (GCM) 10K type strain sequencing project: providing services to taxonomists for standard genome sequencing and annotation.</title>
        <authorList>
            <consortium name="The Broad Institute Genomics Platform"/>
            <consortium name="The Broad Institute Genome Sequencing Center for Infectious Disease"/>
            <person name="Wu L."/>
            <person name="Ma J."/>
        </authorList>
    </citation>
    <scope>NUCLEOTIDE SEQUENCE [LARGE SCALE GENOMIC DNA]</scope>
    <source>
        <strain evidence="3">CCUG 55074</strain>
    </source>
</reference>
<accession>A0ABW3T002</accession>